<feature type="compositionally biased region" description="Polar residues" evidence="3">
    <location>
        <begin position="358"/>
        <end position="367"/>
    </location>
</feature>
<feature type="compositionally biased region" description="Polar residues" evidence="3">
    <location>
        <begin position="905"/>
        <end position="922"/>
    </location>
</feature>
<dbReference type="InterPro" id="IPR011701">
    <property type="entry name" value="MFS"/>
</dbReference>
<organism evidence="6 7">
    <name type="scientific">Venturia inaequalis</name>
    <name type="common">Apple scab fungus</name>
    <dbReference type="NCBI Taxonomy" id="5025"/>
    <lineage>
        <taxon>Eukaryota</taxon>
        <taxon>Fungi</taxon>
        <taxon>Dikarya</taxon>
        <taxon>Ascomycota</taxon>
        <taxon>Pezizomycotina</taxon>
        <taxon>Dothideomycetes</taxon>
        <taxon>Pleosporomycetidae</taxon>
        <taxon>Venturiales</taxon>
        <taxon>Venturiaceae</taxon>
        <taxon>Venturia</taxon>
    </lineage>
</organism>
<feature type="transmembrane region" description="Helical" evidence="4">
    <location>
        <begin position="431"/>
        <end position="451"/>
    </location>
</feature>
<keyword evidence="2" id="KW-1003">Cell membrane</keyword>
<feature type="transmembrane region" description="Helical" evidence="4">
    <location>
        <begin position="184"/>
        <end position="210"/>
    </location>
</feature>
<dbReference type="Proteomes" id="UP000433883">
    <property type="component" value="Unassembled WGS sequence"/>
</dbReference>
<dbReference type="AlphaFoldDB" id="A0A8H3V1I6"/>
<protein>
    <recommendedName>
        <fullName evidence="5">Rhodopsin domain-containing protein</fullName>
    </recommendedName>
</protein>
<dbReference type="InterPro" id="IPR049326">
    <property type="entry name" value="Rhodopsin_dom_fungi"/>
</dbReference>
<dbReference type="SUPFAM" id="SSF103473">
    <property type="entry name" value="MFS general substrate transporter"/>
    <property type="match status" value="1"/>
</dbReference>
<evidence type="ECO:0000259" key="5">
    <source>
        <dbReference type="Pfam" id="PF20684"/>
    </source>
</evidence>
<feature type="transmembrane region" description="Helical" evidence="4">
    <location>
        <begin position="649"/>
        <end position="667"/>
    </location>
</feature>
<feature type="transmembrane region" description="Helical" evidence="4">
    <location>
        <begin position="499"/>
        <end position="516"/>
    </location>
</feature>
<keyword evidence="4" id="KW-0472">Membrane</keyword>
<feature type="transmembrane region" description="Helical" evidence="4">
    <location>
        <begin position="748"/>
        <end position="770"/>
    </location>
</feature>
<feature type="transmembrane region" description="Helical" evidence="4">
    <location>
        <begin position="222"/>
        <end position="244"/>
    </location>
</feature>
<dbReference type="Pfam" id="PF20684">
    <property type="entry name" value="Fung_rhodopsin"/>
    <property type="match status" value="1"/>
</dbReference>
<sequence>MADISHPPSRGPAVLVVTVVMTVLATVFVLLRMLSRIAIVKRVTLDDCFIILAWVIAFALSFAICYGTKYGLGRHQADIPPEWISPLRKSEYVFSLLYARIRYFLNRQLLTRRQNPALMATKTSILLFYLNLSKTESIFRWATLATLAVVNLAGIALTFLNAFQCNPVAAAFKTPVPAQDHCQCIVVLYLSSAPVNIITDLAILFLPMPILTAMRLPTKQKIILIITFGFGFFVAVVDVIRIVYLQDAATARLTNVQSNSGDDAGTNARNTTDVPWYSSLSYMWSVVEVTVGIMCANVPGTKPLARRFMPQILRDVNRHFSQTGESNIDTDELAAAHRIPSLADSNHHQHPKEIIETPGSNRDASSEQGGMDTIDFLTTPDMTEFPHQCQKTQTALTNTTRHTKRETPTFFDFVNVKRSKSMVQMTAKESLFPNAMVTILFLVWGIAYGFLDTLNAQFQIAAKVTSAQILGIHSVYFAAYLVGTLSFGRLVLKHWGFKACYIVGLCLYACGTLIFWPSAVLTSFPAFLVSNFIVGLGLSTLEISANPFVALCGPPEYMEIRLNLSQGVQAIGSVVSPLLAQKVLFKNVAGETGSLIDMQWTYLAIAPFTVLLAVASYYVPLPEATDQELEDSAERADFANSAEINGVRVIWITLALGVLAQFCYVGAQESISTSFENYVDQAFHSPISTSTWAAIGHACFALGRFAAALLSYFFSRYGLQPRHLLLFFLLASVSLSIISMHYRGTVPQIAVMLLYFFEGPVFSLIFANCLRGLGRWTKDGSAILTAAIAGGAAWPLAMYGAARGRRGSYQYAYCVVAAAFAVGTLLPLWQNFVPSARRISDPILKTRDDSVSRKSGRSNESTRGLGFFKRKPRTQHVERAGSNASSQGRRSDSLGRNDSLGRINTLDSNTNTANLKKTSSET</sequence>
<proteinExistence type="predicted"/>
<evidence type="ECO:0000256" key="4">
    <source>
        <dbReference type="SAM" id="Phobius"/>
    </source>
</evidence>
<dbReference type="PANTHER" id="PTHR43702:SF13">
    <property type="entry name" value="MONOSACCHARIDE TRANSPORTER, PUTATIVE (AFU_ORTHOLOGUE AFUA_4G06630)-RELATED"/>
    <property type="match status" value="1"/>
</dbReference>
<feature type="transmembrane region" description="Helical" evidence="4">
    <location>
        <begin position="471"/>
        <end position="492"/>
    </location>
</feature>
<evidence type="ECO:0000313" key="7">
    <source>
        <dbReference type="Proteomes" id="UP000433883"/>
    </source>
</evidence>
<feature type="transmembrane region" description="Helical" evidence="4">
    <location>
        <begin position="808"/>
        <end position="829"/>
    </location>
</feature>
<dbReference type="InterPro" id="IPR036259">
    <property type="entry name" value="MFS_trans_sf"/>
</dbReference>
<name>A0A8H3V1I6_VENIN</name>
<feature type="transmembrane region" description="Helical" evidence="4">
    <location>
        <begin position="782"/>
        <end position="802"/>
    </location>
</feature>
<gene>
    <name evidence="6" type="ORF">BLS_000396</name>
</gene>
<accession>A0A8H3V1I6</accession>
<feature type="transmembrane region" description="Helical" evidence="4">
    <location>
        <begin position="12"/>
        <end position="31"/>
    </location>
</feature>
<dbReference type="GO" id="GO:0005886">
    <property type="term" value="C:plasma membrane"/>
    <property type="evidence" value="ECO:0007669"/>
    <property type="project" value="UniProtKB-SubCell"/>
</dbReference>
<evidence type="ECO:0000256" key="1">
    <source>
        <dbReference type="ARBA" id="ARBA00004429"/>
    </source>
</evidence>
<keyword evidence="4" id="KW-1133">Transmembrane helix</keyword>
<feature type="transmembrane region" description="Helical" evidence="4">
    <location>
        <begin position="138"/>
        <end position="163"/>
    </location>
</feature>
<keyword evidence="4" id="KW-0812">Transmembrane</keyword>
<evidence type="ECO:0000256" key="2">
    <source>
        <dbReference type="ARBA" id="ARBA00022475"/>
    </source>
</evidence>
<evidence type="ECO:0000256" key="3">
    <source>
        <dbReference type="SAM" id="MobiDB-lite"/>
    </source>
</evidence>
<evidence type="ECO:0000313" key="6">
    <source>
        <dbReference type="EMBL" id="KAE9978649.1"/>
    </source>
</evidence>
<dbReference type="Gene3D" id="1.20.1250.20">
    <property type="entry name" value="MFS general substrate transporter like domains"/>
    <property type="match status" value="2"/>
</dbReference>
<feature type="transmembrane region" description="Helical" evidence="4">
    <location>
        <begin position="687"/>
        <end position="712"/>
    </location>
</feature>
<feature type="region of interest" description="Disordered" evidence="3">
    <location>
        <begin position="344"/>
        <end position="367"/>
    </location>
</feature>
<feature type="transmembrane region" description="Helical" evidence="4">
    <location>
        <begin position="43"/>
        <end position="64"/>
    </location>
</feature>
<dbReference type="InterPro" id="IPR050375">
    <property type="entry name" value="MFS_TsgA-like"/>
</dbReference>
<dbReference type="PANTHER" id="PTHR43702">
    <property type="entry name" value="L-FUCOSE-PROTON SYMPORTER"/>
    <property type="match status" value="1"/>
</dbReference>
<dbReference type="EMBL" id="WNWQ01000107">
    <property type="protein sequence ID" value="KAE9978649.1"/>
    <property type="molecule type" value="Genomic_DNA"/>
</dbReference>
<feature type="transmembrane region" description="Helical" evidence="4">
    <location>
        <begin position="600"/>
        <end position="619"/>
    </location>
</feature>
<comment type="caution">
    <text evidence="6">The sequence shown here is derived from an EMBL/GenBank/DDBJ whole genome shotgun (WGS) entry which is preliminary data.</text>
</comment>
<feature type="transmembrane region" description="Helical" evidence="4">
    <location>
        <begin position="724"/>
        <end position="742"/>
    </location>
</feature>
<dbReference type="GO" id="GO:0022857">
    <property type="term" value="F:transmembrane transporter activity"/>
    <property type="evidence" value="ECO:0007669"/>
    <property type="project" value="InterPro"/>
</dbReference>
<dbReference type="Pfam" id="PF07690">
    <property type="entry name" value="MFS_1"/>
    <property type="match status" value="1"/>
</dbReference>
<feature type="domain" description="Rhodopsin" evidence="5">
    <location>
        <begin position="31"/>
        <end position="307"/>
    </location>
</feature>
<reference evidence="6 7" key="1">
    <citation type="submission" date="2019-11" db="EMBL/GenBank/DDBJ databases">
        <title>Venturia inaequalis Genome Resource.</title>
        <authorList>
            <person name="Lichtner F.J."/>
        </authorList>
    </citation>
    <scope>NUCLEOTIDE SEQUENCE [LARGE SCALE GENOMIC DNA]</scope>
    <source>
        <strain evidence="6">Bline_iso_100314</strain>
    </source>
</reference>
<feature type="compositionally biased region" description="Basic and acidic residues" evidence="3">
    <location>
        <begin position="345"/>
        <end position="355"/>
    </location>
</feature>
<feature type="region of interest" description="Disordered" evidence="3">
    <location>
        <begin position="847"/>
        <end position="922"/>
    </location>
</feature>
<comment type="subcellular location">
    <subcellularLocation>
        <location evidence="1">Cell inner membrane</location>
        <topology evidence="1">Multi-pass membrane protein</topology>
    </subcellularLocation>
</comment>